<evidence type="ECO:0000256" key="5">
    <source>
        <dbReference type="ARBA" id="ARBA00023136"/>
    </source>
</evidence>
<dbReference type="InterPro" id="IPR036259">
    <property type="entry name" value="MFS_trans_sf"/>
</dbReference>
<name>A0A9P8Y030_9PEZI</name>
<protein>
    <submittedName>
        <fullName evidence="8">Major facilitator superfamily domain-containing protein</fullName>
    </submittedName>
</protein>
<dbReference type="EMBL" id="JAGTJQ010000008">
    <property type="protein sequence ID" value="KAH7026045.1"/>
    <property type="molecule type" value="Genomic_DNA"/>
</dbReference>
<gene>
    <name evidence="8" type="ORF">B0I36DRAFT_365670</name>
</gene>
<dbReference type="Pfam" id="PF07690">
    <property type="entry name" value="MFS_1"/>
    <property type="match status" value="1"/>
</dbReference>
<evidence type="ECO:0000313" key="8">
    <source>
        <dbReference type="EMBL" id="KAH7026045.1"/>
    </source>
</evidence>
<proteinExistence type="predicted"/>
<evidence type="ECO:0000256" key="3">
    <source>
        <dbReference type="ARBA" id="ARBA00022692"/>
    </source>
</evidence>
<keyword evidence="4 7" id="KW-1133">Transmembrane helix</keyword>
<dbReference type="Proteomes" id="UP000756346">
    <property type="component" value="Unassembled WGS sequence"/>
</dbReference>
<feature type="transmembrane region" description="Helical" evidence="7">
    <location>
        <begin position="427"/>
        <end position="444"/>
    </location>
</feature>
<comment type="subcellular location">
    <subcellularLocation>
        <location evidence="1">Membrane</location>
        <topology evidence="1">Multi-pass membrane protein</topology>
    </subcellularLocation>
</comment>
<keyword evidence="2" id="KW-0813">Transport</keyword>
<dbReference type="InterPro" id="IPR011701">
    <property type="entry name" value="MFS"/>
</dbReference>
<dbReference type="GeneID" id="70188729"/>
<dbReference type="AlphaFoldDB" id="A0A9P8Y030"/>
<comment type="caution">
    <text evidence="8">The sequence shown here is derived from an EMBL/GenBank/DDBJ whole genome shotgun (WGS) entry which is preliminary data.</text>
</comment>
<evidence type="ECO:0000256" key="4">
    <source>
        <dbReference type="ARBA" id="ARBA00022989"/>
    </source>
</evidence>
<feature type="transmembrane region" description="Helical" evidence="7">
    <location>
        <begin position="336"/>
        <end position="360"/>
    </location>
</feature>
<evidence type="ECO:0000313" key="9">
    <source>
        <dbReference type="Proteomes" id="UP000756346"/>
    </source>
</evidence>
<feature type="transmembrane region" description="Helical" evidence="7">
    <location>
        <begin position="530"/>
        <end position="550"/>
    </location>
</feature>
<feature type="transmembrane region" description="Helical" evidence="7">
    <location>
        <begin position="140"/>
        <end position="158"/>
    </location>
</feature>
<reference evidence="8" key="1">
    <citation type="journal article" date="2021" name="Nat. Commun.">
        <title>Genetic determinants of endophytism in the Arabidopsis root mycobiome.</title>
        <authorList>
            <person name="Mesny F."/>
            <person name="Miyauchi S."/>
            <person name="Thiergart T."/>
            <person name="Pickel B."/>
            <person name="Atanasova L."/>
            <person name="Karlsson M."/>
            <person name="Huettel B."/>
            <person name="Barry K.W."/>
            <person name="Haridas S."/>
            <person name="Chen C."/>
            <person name="Bauer D."/>
            <person name="Andreopoulos W."/>
            <person name="Pangilinan J."/>
            <person name="LaButti K."/>
            <person name="Riley R."/>
            <person name="Lipzen A."/>
            <person name="Clum A."/>
            <person name="Drula E."/>
            <person name="Henrissat B."/>
            <person name="Kohler A."/>
            <person name="Grigoriev I.V."/>
            <person name="Martin F.M."/>
            <person name="Hacquard S."/>
        </authorList>
    </citation>
    <scope>NUCLEOTIDE SEQUENCE</scope>
    <source>
        <strain evidence="8">MPI-CAGE-CH-0230</strain>
    </source>
</reference>
<dbReference type="PANTHER" id="PTHR23504:SF6">
    <property type="entry name" value="MULTIDRUG TRANSPORTER, PUTATIVE (AFU_ORTHOLOGUE AFUA_4G08740)-RELATED"/>
    <property type="match status" value="1"/>
</dbReference>
<evidence type="ECO:0000256" key="6">
    <source>
        <dbReference type="SAM" id="MobiDB-lite"/>
    </source>
</evidence>
<dbReference type="Gene3D" id="1.20.1250.20">
    <property type="entry name" value="MFS general substrate transporter like domains"/>
    <property type="match status" value="2"/>
</dbReference>
<feature type="transmembrane region" description="Helical" evidence="7">
    <location>
        <begin position="393"/>
        <end position="415"/>
    </location>
</feature>
<evidence type="ECO:0000256" key="7">
    <source>
        <dbReference type="SAM" id="Phobius"/>
    </source>
</evidence>
<dbReference type="SUPFAM" id="SSF103473">
    <property type="entry name" value="MFS general substrate transporter"/>
    <property type="match status" value="1"/>
</dbReference>
<dbReference type="GO" id="GO:0016020">
    <property type="term" value="C:membrane"/>
    <property type="evidence" value="ECO:0007669"/>
    <property type="project" value="UniProtKB-SubCell"/>
</dbReference>
<dbReference type="GO" id="GO:0022857">
    <property type="term" value="F:transmembrane transporter activity"/>
    <property type="evidence" value="ECO:0007669"/>
    <property type="project" value="InterPro"/>
</dbReference>
<dbReference type="RefSeq" id="XP_046009262.1">
    <property type="nucleotide sequence ID" value="XM_046159183.1"/>
</dbReference>
<dbReference type="PANTHER" id="PTHR23504">
    <property type="entry name" value="MAJOR FACILITATOR SUPERFAMILY DOMAIN-CONTAINING PROTEIN 10"/>
    <property type="match status" value="1"/>
</dbReference>
<feature type="compositionally biased region" description="Basic and acidic residues" evidence="6">
    <location>
        <begin position="19"/>
        <end position="30"/>
    </location>
</feature>
<keyword evidence="9" id="KW-1185">Reference proteome</keyword>
<organism evidence="8 9">
    <name type="scientific">Microdochium trichocladiopsis</name>
    <dbReference type="NCBI Taxonomy" id="1682393"/>
    <lineage>
        <taxon>Eukaryota</taxon>
        <taxon>Fungi</taxon>
        <taxon>Dikarya</taxon>
        <taxon>Ascomycota</taxon>
        <taxon>Pezizomycotina</taxon>
        <taxon>Sordariomycetes</taxon>
        <taxon>Xylariomycetidae</taxon>
        <taxon>Xylariales</taxon>
        <taxon>Microdochiaceae</taxon>
        <taxon>Microdochium</taxon>
    </lineage>
</organism>
<keyword evidence="3 7" id="KW-0812">Transmembrane</keyword>
<feature type="transmembrane region" description="Helical" evidence="7">
    <location>
        <begin position="170"/>
        <end position="190"/>
    </location>
</feature>
<evidence type="ECO:0000256" key="1">
    <source>
        <dbReference type="ARBA" id="ARBA00004141"/>
    </source>
</evidence>
<feature type="region of interest" description="Disordered" evidence="6">
    <location>
        <begin position="1"/>
        <end position="86"/>
    </location>
</feature>
<keyword evidence="5 7" id="KW-0472">Membrane</keyword>
<dbReference type="OrthoDB" id="10262656at2759"/>
<sequence>MTVPTHQDDPSAPSASSTHHVDWAPHHDSDSDSGADGPQSTRLLRDSDPPRIRRNNRTQHPDQGPEAAPWGPRLGPAMPSPSSKEVVGWRDLPQKKQLFVITMARLSEPLVQTSLQSYMFYQLKWFDPSQPDAVISGQAGVLHASFTAAQFLTAMVWGRVADSRRAGRKTVILIGLLGTFVSCLGFGFSTNFWQALMFRLLGGITNGNIGVLRTMISEVVREKNAAFMLSATIMTWLFLEETLDARADMPDYGIMLGNKLARCFSRARAFDIAYKPLHSRDFSSSTVSTDFQLSSVTPRDSLEDRLGQEADEAVVKGKRPRYTQRLPFRRIFTPNVVLTFVAHFFLAFHVGTFNSLYFVFLSTPVYDPKKDPDLAPKLPWRFTGGVGLKPSSVGLAMALVGAIGITMQLFLYPWLSSRFGTLRSWRMAMFLFPLAYITLPYLAVVPSTSAPPEPKTGAAVWMALTGILLIQVTGRTFALPAQAILVNNCTPHPSVLGSVHGLGQSASSLARTVGPILCGWLYGLGLERGVVGAVFWGVAGVAVCGLVVSFRVREGSGHEIWLEGDEESA</sequence>
<accession>A0A9P8Y030</accession>
<evidence type="ECO:0000256" key="2">
    <source>
        <dbReference type="ARBA" id="ARBA00022448"/>
    </source>
</evidence>